<dbReference type="Proteomes" id="UP000829560">
    <property type="component" value="Chromosome"/>
</dbReference>
<proteinExistence type="predicted"/>
<keyword evidence="3" id="KW-1185">Reference proteome</keyword>
<feature type="region of interest" description="Disordered" evidence="1">
    <location>
        <begin position="1"/>
        <end position="60"/>
    </location>
</feature>
<evidence type="ECO:0000313" key="3">
    <source>
        <dbReference type="Proteomes" id="UP000829560"/>
    </source>
</evidence>
<sequence>MKMRAGTDTPGTQRHRAKRTDCGNYDGTDQRKRSSLVMNQGMARQSTERRRNGNSGLSNH</sequence>
<name>A0AAU6PTI4_9GAMM</name>
<protein>
    <submittedName>
        <fullName evidence="2">Uncharacterized protein</fullName>
    </submittedName>
</protein>
<feature type="compositionally biased region" description="Polar residues" evidence="1">
    <location>
        <begin position="36"/>
        <end position="45"/>
    </location>
</feature>
<dbReference type="EMBL" id="CP093310">
    <property type="protein sequence ID" value="WXX23737.1"/>
    <property type="molecule type" value="Genomic_DNA"/>
</dbReference>
<organism evidence="2 3">
    <name type="scientific">Psychrobacter raelei</name>
    <dbReference type="NCBI Taxonomy" id="2565531"/>
    <lineage>
        <taxon>Bacteria</taxon>
        <taxon>Pseudomonadati</taxon>
        <taxon>Pseudomonadota</taxon>
        <taxon>Gammaproteobacteria</taxon>
        <taxon>Moraxellales</taxon>
        <taxon>Moraxellaceae</taxon>
        <taxon>Psychrobacter</taxon>
    </lineage>
</organism>
<dbReference type="RefSeq" id="WP_338411919.1">
    <property type="nucleotide sequence ID" value="NZ_CP093310.2"/>
</dbReference>
<dbReference type="KEGG" id="prae:MN210_18565"/>
<accession>A0AAU6PTI4</accession>
<evidence type="ECO:0000256" key="1">
    <source>
        <dbReference type="SAM" id="MobiDB-lite"/>
    </source>
</evidence>
<evidence type="ECO:0000313" key="2">
    <source>
        <dbReference type="EMBL" id="WXX23737.1"/>
    </source>
</evidence>
<reference evidence="2" key="1">
    <citation type="submission" date="2024-03" db="EMBL/GenBank/DDBJ databases">
        <title>Psychrobacter raelis sp. nov. isolated from a dog with peritonitis.</title>
        <authorList>
            <person name="Schiavone A."/>
            <person name="Manzulli V."/>
            <person name="Camarda A."/>
            <person name="Cafiero M.A."/>
            <person name="Vasco I."/>
            <person name="Marino L."/>
            <person name="Pennuzzi G."/>
            <person name="Serrecchia L."/>
            <person name="Galante D."/>
            <person name="Pugliese N."/>
        </authorList>
    </citation>
    <scope>NUCLEOTIDE SEQUENCE</scope>
    <source>
        <strain evidence="2">PraFG1</strain>
    </source>
</reference>
<dbReference type="AlphaFoldDB" id="A0AAU6PTI4"/>
<gene>
    <name evidence="2" type="ORF">MN210_18565</name>
</gene>